<reference evidence="2 3" key="1">
    <citation type="journal article" date="2013" name="Biodegradation">
        <title>Occurrence of 4-tert-butylphenol (4-t-BP) biodegradation in an aquatic sample caused by the presence of Spirodela polyrrhiza and isolation of a 4-t-BP-utilizing bacterium.</title>
        <authorList>
            <person name="Ogata Y."/>
            <person name="Toyama T."/>
            <person name="Yu N."/>
            <person name="Wang X."/>
            <person name="Sei K."/>
            <person name="Ike M."/>
        </authorList>
    </citation>
    <scope>NUCLEOTIDE SEQUENCE [LARGE SCALE GENOMIC DNA]</scope>
    <source>
        <strain evidence="2 3">OMI</strain>
    </source>
</reference>
<evidence type="ECO:0000259" key="1">
    <source>
        <dbReference type="Pfam" id="PF12680"/>
    </source>
</evidence>
<dbReference type="Pfam" id="PF12680">
    <property type="entry name" value="SnoaL_2"/>
    <property type="match status" value="1"/>
</dbReference>
<sequence length="101" mass="11249">MISAYFAADKRDPDAVADCFTDDALVTDEKKQHRGKAAIRAWKAESSSAYTYTTEPFDIKSENGRTVVTSHLVGDFPGSPIDLRYFFRLDGGKIAELEIKL</sequence>
<dbReference type="Proteomes" id="UP000221538">
    <property type="component" value="Unassembled WGS sequence"/>
</dbReference>
<evidence type="ECO:0000313" key="3">
    <source>
        <dbReference type="Proteomes" id="UP000221538"/>
    </source>
</evidence>
<evidence type="ECO:0000313" key="2">
    <source>
        <dbReference type="EMBL" id="GAY22204.1"/>
    </source>
</evidence>
<feature type="domain" description="SnoaL-like" evidence="1">
    <location>
        <begin position="7"/>
        <end position="96"/>
    </location>
</feature>
<dbReference type="InterPro" id="IPR037401">
    <property type="entry name" value="SnoaL-like"/>
</dbReference>
<dbReference type="SUPFAM" id="SSF54427">
    <property type="entry name" value="NTF2-like"/>
    <property type="match status" value="1"/>
</dbReference>
<reference evidence="2 3" key="2">
    <citation type="journal article" date="2013" name="Environ. Sci. Technol.">
        <title>The 4-tert-butylphenol-utilizing bacterium Sphingobium fuliginis OMI can degrade bisphenols via phenolic ring hydroxylation and meta-cleavage pathway.</title>
        <authorList>
            <person name="Ogata Y."/>
            <person name="Goda S."/>
            <person name="Toyama T."/>
            <person name="Sei K."/>
            <person name="Ike M."/>
        </authorList>
    </citation>
    <scope>NUCLEOTIDE SEQUENCE [LARGE SCALE GENOMIC DNA]</scope>
    <source>
        <strain evidence="2 3">OMI</strain>
    </source>
</reference>
<accession>A0A292ZH39</accession>
<dbReference type="Gene3D" id="3.10.450.50">
    <property type="match status" value="1"/>
</dbReference>
<dbReference type="EMBL" id="BEWI01000032">
    <property type="protein sequence ID" value="GAY22204.1"/>
    <property type="molecule type" value="Genomic_DNA"/>
</dbReference>
<dbReference type="InterPro" id="IPR032710">
    <property type="entry name" value="NTF2-like_dom_sf"/>
</dbReference>
<gene>
    <name evidence="2" type="ORF">SFOMI_2759</name>
</gene>
<comment type="caution">
    <text evidence="2">The sequence shown here is derived from an EMBL/GenBank/DDBJ whole genome shotgun (WGS) entry which is preliminary data.</text>
</comment>
<name>A0A292ZH39_SPHSA</name>
<dbReference type="AlphaFoldDB" id="A0A292ZH39"/>
<proteinExistence type="predicted"/>
<protein>
    <recommendedName>
        <fullName evidence="1">SnoaL-like domain-containing protein</fullName>
    </recommendedName>
</protein>
<organism evidence="2 3">
    <name type="scientific">Sphingobium fuliginis (strain ATCC 27551)</name>
    <dbReference type="NCBI Taxonomy" id="336203"/>
    <lineage>
        <taxon>Bacteria</taxon>
        <taxon>Pseudomonadati</taxon>
        <taxon>Pseudomonadota</taxon>
        <taxon>Alphaproteobacteria</taxon>
        <taxon>Sphingomonadales</taxon>
        <taxon>Sphingomonadaceae</taxon>
        <taxon>Sphingobium</taxon>
    </lineage>
</organism>